<accession>A0A0F9E6V3</accession>
<proteinExistence type="predicted"/>
<reference evidence="1" key="1">
    <citation type="journal article" date="2015" name="Nature">
        <title>Complex archaea that bridge the gap between prokaryotes and eukaryotes.</title>
        <authorList>
            <person name="Spang A."/>
            <person name="Saw J.H."/>
            <person name="Jorgensen S.L."/>
            <person name="Zaremba-Niedzwiedzka K."/>
            <person name="Martijn J."/>
            <person name="Lind A.E."/>
            <person name="van Eijk R."/>
            <person name="Schleper C."/>
            <person name="Guy L."/>
            <person name="Ettema T.J."/>
        </authorList>
    </citation>
    <scope>NUCLEOTIDE SEQUENCE</scope>
</reference>
<dbReference type="AlphaFoldDB" id="A0A0F9E6V3"/>
<name>A0A0F9E6V3_9ZZZZ</name>
<feature type="non-terminal residue" evidence="1">
    <location>
        <position position="1"/>
    </location>
</feature>
<gene>
    <name evidence="1" type="ORF">LCGC14_2111980</name>
</gene>
<evidence type="ECO:0000313" key="1">
    <source>
        <dbReference type="EMBL" id="KKL69729.1"/>
    </source>
</evidence>
<dbReference type="EMBL" id="LAZR01026123">
    <property type="protein sequence ID" value="KKL69729.1"/>
    <property type="molecule type" value="Genomic_DNA"/>
</dbReference>
<sequence length="257" mass="25998">NTTNGFADEGKGYSITLTAGEMQAAEIVVYVVDQTATKVWLDKVLVIETYGNAAAQHAMDLDDAVRGGMTALPNAAADAAGGLPISDVGGLDLDTLLGTTSVPTTLQNTTIATLASQTSFTLTAGSADDNAYIGCLIIIEDSITATQKAVGLCSAYTGSSKTVVLIKDPGVFTMAVGDTVDVIAASVAKAVWTQIIETGLDARQSVQLMGSAMAGKLAGAATNTVTIAAMDNAGTNRITATVDSAGNRTSVVVNPST</sequence>
<organism evidence="1">
    <name type="scientific">marine sediment metagenome</name>
    <dbReference type="NCBI Taxonomy" id="412755"/>
    <lineage>
        <taxon>unclassified sequences</taxon>
        <taxon>metagenomes</taxon>
        <taxon>ecological metagenomes</taxon>
    </lineage>
</organism>
<protein>
    <submittedName>
        <fullName evidence="1">Uncharacterized protein</fullName>
    </submittedName>
</protein>
<comment type="caution">
    <text evidence="1">The sequence shown here is derived from an EMBL/GenBank/DDBJ whole genome shotgun (WGS) entry which is preliminary data.</text>
</comment>